<feature type="domain" description="Non-reducing end beta-L-arabinofuranosidase-like GH127 middle" evidence="2">
    <location>
        <begin position="439"/>
        <end position="532"/>
    </location>
</feature>
<gene>
    <name evidence="3" type="ORF">RM541_00030</name>
</gene>
<feature type="domain" description="Non-reducing end beta-L-arabinofuranosidase-like GH127 catalytic" evidence="1">
    <location>
        <begin position="50"/>
        <end position="429"/>
    </location>
</feature>
<protein>
    <submittedName>
        <fullName evidence="3">Glycoside hydrolase family 127 protein</fullName>
    </submittedName>
</protein>
<organism evidence="3 4">
    <name type="scientific">Autumnicola psychrophila</name>
    <dbReference type="NCBI Taxonomy" id="3075592"/>
    <lineage>
        <taxon>Bacteria</taxon>
        <taxon>Pseudomonadati</taxon>
        <taxon>Bacteroidota</taxon>
        <taxon>Flavobacteriia</taxon>
        <taxon>Flavobacteriales</taxon>
        <taxon>Flavobacteriaceae</taxon>
        <taxon>Autumnicola</taxon>
    </lineage>
</organism>
<dbReference type="EMBL" id="JAVRHN010000001">
    <property type="protein sequence ID" value="MDT0684735.1"/>
    <property type="molecule type" value="Genomic_DNA"/>
</dbReference>
<evidence type="ECO:0000313" key="4">
    <source>
        <dbReference type="Proteomes" id="UP001253848"/>
    </source>
</evidence>
<dbReference type="GO" id="GO:0016787">
    <property type="term" value="F:hydrolase activity"/>
    <property type="evidence" value="ECO:0007669"/>
    <property type="project" value="UniProtKB-KW"/>
</dbReference>
<proteinExistence type="predicted"/>
<dbReference type="InterPro" id="IPR012878">
    <property type="entry name" value="Beta-AFase-like_GH127_cat"/>
</dbReference>
<reference evidence="3 4" key="1">
    <citation type="submission" date="2023-09" db="EMBL/GenBank/DDBJ databases">
        <authorList>
            <person name="Rey-Velasco X."/>
        </authorList>
    </citation>
    <scope>NUCLEOTIDE SEQUENCE [LARGE SCALE GENOMIC DNA]</scope>
    <source>
        <strain evidence="3 4">F225</strain>
    </source>
</reference>
<dbReference type="InterPro" id="IPR049046">
    <property type="entry name" value="Beta-AFase-like_GH127_middle"/>
</dbReference>
<name>A0ABU3DLZ0_9FLAO</name>
<keyword evidence="4" id="KW-1185">Reference proteome</keyword>
<comment type="caution">
    <text evidence="3">The sequence shown here is derived from an EMBL/GenBank/DDBJ whole genome shotgun (WGS) entry which is preliminary data.</text>
</comment>
<dbReference type="Pfam" id="PF07944">
    <property type="entry name" value="Beta-AFase-like_GH127_cat"/>
    <property type="match status" value="1"/>
</dbReference>
<accession>A0ABU3DLZ0</accession>
<dbReference type="SUPFAM" id="SSF48208">
    <property type="entry name" value="Six-hairpin glycosidases"/>
    <property type="match status" value="1"/>
</dbReference>
<dbReference type="PANTHER" id="PTHR31151">
    <property type="entry name" value="PROLINE-TRNA LIGASE (DUF1680)"/>
    <property type="match status" value="1"/>
</dbReference>
<keyword evidence="3" id="KW-0378">Hydrolase</keyword>
<evidence type="ECO:0000259" key="1">
    <source>
        <dbReference type="Pfam" id="PF07944"/>
    </source>
</evidence>
<dbReference type="Pfam" id="PF20736">
    <property type="entry name" value="Glyco_hydro127M"/>
    <property type="match status" value="1"/>
</dbReference>
<dbReference type="PANTHER" id="PTHR31151:SF0">
    <property type="entry name" value="PROLINE-TRNA LIGASE (DUF1680)"/>
    <property type="match status" value="1"/>
</dbReference>
<evidence type="ECO:0000313" key="3">
    <source>
        <dbReference type="EMBL" id="MDT0684735.1"/>
    </source>
</evidence>
<dbReference type="Proteomes" id="UP001253848">
    <property type="component" value="Unassembled WGS sequence"/>
</dbReference>
<sequence>MNRVFKVLQLLLIFNSLQIFGQSHYPGQHEKLLQLNDTKNVEVEAFDLSDVVLKESRFKENMKRESEWIMSFPVQRLLHSFRTNAGVYSGYEGGHYEIQPLGGWESMDCELRGHAIGHMLSSLGLFYASTGNEDFKKKGDSLIAGLHEVQITLGDTGYLSAYPENLINRNIRGERVWAPWYTLHKLFAGLIDQYLYSGNKEALEVVKGMANWAYNKLKPLSEEQRALMLRNEFGGMNDSFYTLYSITKNPDHKWLAEYFYDDKVLDPLKAKEDNLNKMHANTYIPKLIGLARATELGGNDEYLEVADFFWNTVVEHHSFVTGSNSDKEKFFESDKISEHLTGYTGESCNVYNMLKLTRHLFAQNPTVKYLDYYEKALYNHILGQQDPVTGYTAYFLPMLPGAHKVYSTRDESFWCCVGTGFENHAKYGEFIYSHDDESLYVNLFIPSILNWEEKGISLIQENNFPRENTTQLTIETNEPKKINLKVRYPSWATDATVRINGKKKSSHAKKGSFIQISEEWKDGDKIEISFGMELEAVPTPNDPDILAFTYGPVVLAGRMGTKNMTEPAPYSNPDVRNDYYTYDYKVPTELTNKVDLNINRLSREIERISENKLNFLIKDQGITLSPIANIHGERYIIYWDNK</sequence>
<dbReference type="RefSeq" id="WP_311498214.1">
    <property type="nucleotide sequence ID" value="NZ_JAVRHN010000001.1"/>
</dbReference>
<evidence type="ECO:0000259" key="2">
    <source>
        <dbReference type="Pfam" id="PF20736"/>
    </source>
</evidence>
<dbReference type="InterPro" id="IPR008928">
    <property type="entry name" value="6-hairpin_glycosidase_sf"/>
</dbReference>